<feature type="chain" id="PRO_5035774449" description="Abnormal cell migration protein 18-like fibronectin type I domain-containing protein" evidence="1">
    <location>
        <begin position="17"/>
        <end position="218"/>
    </location>
</feature>
<dbReference type="OMA" id="EGETWFT"/>
<dbReference type="EnsemblMetazoa" id="OVOC1714.1">
    <property type="protein sequence ID" value="OVOC1714.1"/>
    <property type="gene ID" value="WBGene00238523"/>
</dbReference>
<dbReference type="AlphaFoldDB" id="A0A8R1TPL0"/>
<dbReference type="Pfam" id="PF23003">
    <property type="entry name" value="Fn1_2"/>
    <property type="match status" value="1"/>
</dbReference>
<protein>
    <recommendedName>
        <fullName evidence="2">Abnormal cell migration protein 18-like fibronectin type I domain-containing protein</fullName>
    </recommendedName>
</protein>
<dbReference type="Proteomes" id="UP000024404">
    <property type="component" value="Unassembled WGS sequence"/>
</dbReference>
<sequence>MLRICISATILLMVECTNLMKTSTNITVWLASRDKPVIILKNNQMIPSTIDCHHNGKTYKEGETWFTGHLLYNCSKFGAYTIIGCRTKNGRSMIIGEIYINDFIAHQCFEENSRVYYRESPCDLTGEPSCASFKQELISYLINLNCNKICDIKSKIPIVFDQINQTEIGYPSIAGLPQGWKIVDSNGQMIPLSRIKVISYPIFQRNTTRKTDKIFQHI</sequence>
<evidence type="ECO:0000256" key="1">
    <source>
        <dbReference type="SAM" id="SignalP"/>
    </source>
</evidence>
<keyword evidence="4" id="KW-1185">Reference proteome</keyword>
<evidence type="ECO:0000313" key="3">
    <source>
        <dbReference type="EnsemblMetazoa" id="OVOC1714.1"/>
    </source>
</evidence>
<evidence type="ECO:0000313" key="4">
    <source>
        <dbReference type="Proteomes" id="UP000024404"/>
    </source>
</evidence>
<reference evidence="3" key="2">
    <citation type="submission" date="2022-06" db="UniProtKB">
        <authorList>
            <consortium name="EnsemblMetazoa"/>
        </authorList>
    </citation>
    <scope>IDENTIFICATION</scope>
</reference>
<feature type="signal peptide" evidence="1">
    <location>
        <begin position="1"/>
        <end position="16"/>
    </location>
</feature>
<dbReference type="InterPro" id="IPR055119">
    <property type="entry name" value="Mig18_Fn1"/>
</dbReference>
<feature type="domain" description="Abnormal cell migration protein 18-like fibronectin type I" evidence="2">
    <location>
        <begin position="51"/>
        <end position="114"/>
    </location>
</feature>
<organism evidence="3 4">
    <name type="scientific">Onchocerca volvulus</name>
    <dbReference type="NCBI Taxonomy" id="6282"/>
    <lineage>
        <taxon>Eukaryota</taxon>
        <taxon>Metazoa</taxon>
        <taxon>Ecdysozoa</taxon>
        <taxon>Nematoda</taxon>
        <taxon>Chromadorea</taxon>
        <taxon>Rhabditida</taxon>
        <taxon>Spirurina</taxon>
        <taxon>Spiruromorpha</taxon>
        <taxon>Filarioidea</taxon>
        <taxon>Onchocercidae</taxon>
        <taxon>Onchocerca</taxon>
    </lineage>
</organism>
<accession>A0A8R1TPL0</accession>
<proteinExistence type="predicted"/>
<keyword evidence="1" id="KW-0732">Signal</keyword>
<evidence type="ECO:0000259" key="2">
    <source>
        <dbReference type="Pfam" id="PF23003"/>
    </source>
</evidence>
<dbReference type="EMBL" id="CMVM020000052">
    <property type="status" value="NOT_ANNOTATED_CDS"/>
    <property type="molecule type" value="Genomic_DNA"/>
</dbReference>
<reference evidence="4" key="1">
    <citation type="submission" date="2013-10" db="EMBL/GenBank/DDBJ databases">
        <title>Genome sequencing of Onchocerca volvulus.</title>
        <authorList>
            <person name="Cotton J."/>
            <person name="Tsai J."/>
            <person name="Stanley E."/>
            <person name="Tracey A."/>
            <person name="Holroyd N."/>
            <person name="Lustigman S."/>
            <person name="Berriman M."/>
        </authorList>
    </citation>
    <scope>NUCLEOTIDE SEQUENCE</scope>
</reference>
<name>A0A8R1TPL0_ONCVO</name>